<sequence>MHIRPLTAGDRPVLERATLENLNWHDERFTLEELKNRREFTRYFDSWPGERDFGFASVDRARSVHGVVWLTFFSEQNPGYGFVRDDMPELSVWVAEDHRGAGIGRALISTAVEVARSQGIPGVSLSVEAGNPARRLYERLGFRKAGHAFDEGTLLLQL</sequence>
<evidence type="ECO:0000313" key="4">
    <source>
        <dbReference type="EMBL" id="HIY66916.1"/>
    </source>
</evidence>
<dbReference type="AlphaFoldDB" id="A0A9D2C970"/>
<dbReference type="Pfam" id="PF00583">
    <property type="entry name" value="Acetyltransf_1"/>
    <property type="match status" value="1"/>
</dbReference>
<gene>
    <name evidence="4" type="ORF">H9830_11650</name>
</gene>
<dbReference type="Proteomes" id="UP000824005">
    <property type="component" value="Unassembled WGS sequence"/>
</dbReference>
<reference evidence="4" key="2">
    <citation type="submission" date="2021-04" db="EMBL/GenBank/DDBJ databases">
        <authorList>
            <person name="Gilroy R."/>
        </authorList>
    </citation>
    <scope>NUCLEOTIDE SEQUENCE</scope>
    <source>
        <strain evidence="4">ChiGjej1B1-98</strain>
    </source>
</reference>
<dbReference type="CDD" id="cd04301">
    <property type="entry name" value="NAT_SF"/>
    <property type="match status" value="1"/>
</dbReference>
<dbReference type="InterPro" id="IPR050832">
    <property type="entry name" value="Bact_Acetyltransf"/>
</dbReference>
<dbReference type="GO" id="GO:0016747">
    <property type="term" value="F:acyltransferase activity, transferring groups other than amino-acyl groups"/>
    <property type="evidence" value="ECO:0007669"/>
    <property type="project" value="InterPro"/>
</dbReference>
<evidence type="ECO:0000259" key="3">
    <source>
        <dbReference type="PROSITE" id="PS51186"/>
    </source>
</evidence>
<reference evidence="4" key="1">
    <citation type="journal article" date="2021" name="PeerJ">
        <title>Extensive microbial diversity within the chicken gut microbiome revealed by metagenomics and culture.</title>
        <authorList>
            <person name="Gilroy R."/>
            <person name="Ravi A."/>
            <person name="Getino M."/>
            <person name="Pursley I."/>
            <person name="Horton D.L."/>
            <person name="Alikhan N.F."/>
            <person name="Baker D."/>
            <person name="Gharbi K."/>
            <person name="Hall N."/>
            <person name="Watson M."/>
            <person name="Adriaenssens E.M."/>
            <person name="Foster-Nyarko E."/>
            <person name="Jarju S."/>
            <person name="Secka A."/>
            <person name="Antonio M."/>
            <person name="Oren A."/>
            <person name="Chaudhuri R.R."/>
            <person name="La Ragione R."/>
            <person name="Hildebrand F."/>
            <person name="Pallen M.J."/>
        </authorList>
    </citation>
    <scope>NUCLEOTIDE SEQUENCE</scope>
    <source>
        <strain evidence="4">ChiGjej1B1-98</strain>
    </source>
</reference>
<dbReference type="PROSITE" id="PS51186">
    <property type="entry name" value="GNAT"/>
    <property type="match status" value="1"/>
</dbReference>
<keyword evidence="2 4" id="KW-0012">Acyltransferase</keyword>
<organism evidence="4 5">
    <name type="scientific">Candidatus Agrococcus pullicola</name>
    <dbReference type="NCBI Taxonomy" id="2838429"/>
    <lineage>
        <taxon>Bacteria</taxon>
        <taxon>Bacillati</taxon>
        <taxon>Actinomycetota</taxon>
        <taxon>Actinomycetes</taxon>
        <taxon>Micrococcales</taxon>
        <taxon>Microbacteriaceae</taxon>
        <taxon>Agrococcus</taxon>
    </lineage>
</organism>
<accession>A0A9D2C970</accession>
<dbReference type="PANTHER" id="PTHR43877">
    <property type="entry name" value="AMINOALKYLPHOSPHONATE N-ACETYLTRANSFERASE-RELATED-RELATED"/>
    <property type="match status" value="1"/>
</dbReference>
<protein>
    <submittedName>
        <fullName evidence="4">GNAT family N-acetyltransferase</fullName>
        <ecNumber evidence="4">2.3.1.-</ecNumber>
    </submittedName>
</protein>
<dbReference type="InterPro" id="IPR000182">
    <property type="entry name" value="GNAT_dom"/>
</dbReference>
<evidence type="ECO:0000313" key="5">
    <source>
        <dbReference type="Proteomes" id="UP000824005"/>
    </source>
</evidence>
<evidence type="ECO:0000256" key="2">
    <source>
        <dbReference type="ARBA" id="ARBA00023315"/>
    </source>
</evidence>
<proteinExistence type="predicted"/>
<dbReference type="InterPro" id="IPR016181">
    <property type="entry name" value="Acyl_CoA_acyltransferase"/>
</dbReference>
<dbReference type="SUPFAM" id="SSF55729">
    <property type="entry name" value="Acyl-CoA N-acyltransferases (Nat)"/>
    <property type="match status" value="1"/>
</dbReference>
<name>A0A9D2C970_9MICO</name>
<dbReference type="EC" id="2.3.1.-" evidence="4"/>
<comment type="caution">
    <text evidence="4">The sequence shown here is derived from an EMBL/GenBank/DDBJ whole genome shotgun (WGS) entry which is preliminary data.</text>
</comment>
<feature type="domain" description="N-acetyltransferase" evidence="3">
    <location>
        <begin position="1"/>
        <end position="158"/>
    </location>
</feature>
<dbReference type="PANTHER" id="PTHR43877:SF1">
    <property type="entry name" value="ACETYLTRANSFERASE"/>
    <property type="match status" value="1"/>
</dbReference>
<dbReference type="Gene3D" id="3.40.630.30">
    <property type="match status" value="1"/>
</dbReference>
<keyword evidence="1 4" id="KW-0808">Transferase</keyword>
<evidence type="ECO:0000256" key="1">
    <source>
        <dbReference type="ARBA" id="ARBA00022679"/>
    </source>
</evidence>
<dbReference type="EMBL" id="DXDC01000352">
    <property type="protein sequence ID" value="HIY66916.1"/>
    <property type="molecule type" value="Genomic_DNA"/>
</dbReference>